<feature type="transmembrane region" description="Helical" evidence="9">
    <location>
        <begin position="363"/>
        <end position="381"/>
    </location>
</feature>
<evidence type="ECO:0000256" key="10">
    <source>
        <dbReference type="SAM" id="SignalP"/>
    </source>
</evidence>
<dbReference type="InterPro" id="IPR014756">
    <property type="entry name" value="Ig_E-set"/>
</dbReference>
<dbReference type="InterPro" id="IPR006311">
    <property type="entry name" value="TAT_signal"/>
</dbReference>
<dbReference type="AlphaFoldDB" id="A0A561UBX9"/>
<keyword evidence="3 9" id="KW-0812">Transmembrane</keyword>
<keyword evidence="6 9" id="KW-1133">Transmembrane helix</keyword>
<sequence length="439" mass="43812">MPLTTLRRLLLAALLAVVALLGTAGPAAAHAGLVTATPSDGAVLADEPRQVRMEFSEPVTLRLSSIRVIAPDGRRVDAGPPLAAGTTLTVPLAPGGPQGTYVIDWRVSAVDDGHTTAGAVVFSVGAPSRNAALGGAGEDRLTDAVQDLAVWLGLAGLASLVGCAAIRLCCLPVDAPPGAADLRWPLSAGWSALLAGTVLQLFAYGPATQGESLAHLADRSLLSATLASHQGQMLVARILLLALIAAVGAVVLRRGPVGTVSAALLTLLLALTWAQTSHAADGSLVPLALAVTTVHVAAMAVWAGGLLTLVALAARGVELPAIAGRFSRLALGAVALLAVTGGYQAVREVSGPAALTGTAYGRLLLAKACVLAVVLAAAALTRRRLAARASTPGRALLVELGGVTLILVLTVLLLATAPARPSGGTVGGPEATPAATVGR</sequence>
<feature type="transmembrane region" description="Helical" evidence="9">
    <location>
        <begin position="182"/>
        <end position="203"/>
    </location>
</feature>
<feature type="transmembrane region" description="Helical" evidence="9">
    <location>
        <begin position="393"/>
        <end position="415"/>
    </location>
</feature>
<dbReference type="PANTHER" id="PTHR34820">
    <property type="entry name" value="INNER MEMBRANE PROTEIN YEBZ"/>
    <property type="match status" value="1"/>
</dbReference>
<dbReference type="Gene3D" id="2.60.40.1220">
    <property type="match status" value="1"/>
</dbReference>
<gene>
    <name evidence="13" type="ORF">FHX73_11646</name>
</gene>
<feature type="transmembrane region" description="Helical" evidence="9">
    <location>
        <begin position="257"/>
        <end position="275"/>
    </location>
</feature>
<evidence type="ECO:0000313" key="13">
    <source>
        <dbReference type="EMBL" id="TWF96872.1"/>
    </source>
</evidence>
<accession>A0A561UBX9</accession>
<dbReference type="EMBL" id="VIWT01000001">
    <property type="protein sequence ID" value="TWF96872.1"/>
    <property type="molecule type" value="Genomic_DNA"/>
</dbReference>
<dbReference type="InterPro" id="IPR008457">
    <property type="entry name" value="Cu-R_CopD_dom"/>
</dbReference>
<dbReference type="GO" id="GO:0046688">
    <property type="term" value="P:response to copper ion"/>
    <property type="evidence" value="ECO:0007669"/>
    <property type="project" value="InterPro"/>
</dbReference>
<reference evidence="13 14" key="1">
    <citation type="submission" date="2019-06" db="EMBL/GenBank/DDBJ databases">
        <title>Sequencing the genomes of 1000 actinobacteria strains.</title>
        <authorList>
            <person name="Klenk H.-P."/>
        </authorList>
    </citation>
    <scope>NUCLEOTIDE SEQUENCE [LARGE SCALE GENOMIC DNA]</scope>
    <source>
        <strain evidence="13 14">DSM 44826</strain>
    </source>
</reference>
<dbReference type="GO" id="GO:0005507">
    <property type="term" value="F:copper ion binding"/>
    <property type="evidence" value="ECO:0007669"/>
    <property type="project" value="InterPro"/>
</dbReference>
<evidence type="ECO:0000256" key="6">
    <source>
        <dbReference type="ARBA" id="ARBA00022989"/>
    </source>
</evidence>
<keyword evidence="2" id="KW-1003">Cell membrane</keyword>
<evidence type="ECO:0000256" key="2">
    <source>
        <dbReference type="ARBA" id="ARBA00022475"/>
    </source>
</evidence>
<dbReference type="Pfam" id="PF05425">
    <property type="entry name" value="CopD"/>
    <property type="match status" value="1"/>
</dbReference>
<feature type="transmembrane region" description="Helical" evidence="9">
    <location>
        <begin position="287"/>
        <end position="314"/>
    </location>
</feature>
<dbReference type="Proteomes" id="UP000317940">
    <property type="component" value="Unassembled WGS sequence"/>
</dbReference>
<keyword evidence="7" id="KW-0186">Copper</keyword>
<feature type="domain" description="CopC" evidence="11">
    <location>
        <begin position="30"/>
        <end position="124"/>
    </location>
</feature>
<dbReference type="InterPro" id="IPR007348">
    <property type="entry name" value="CopC_dom"/>
</dbReference>
<comment type="caution">
    <text evidence="13">The sequence shown here is derived from an EMBL/GenBank/DDBJ whole genome shotgun (WGS) entry which is preliminary data.</text>
</comment>
<dbReference type="InterPro" id="IPR014755">
    <property type="entry name" value="Cu-Rt/internalin_Ig-like"/>
</dbReference>
<keyword evidence="8 9" id="KW-0472">Membrane</keyword>
<evidence type="ECO:0000256" key="8">
    <source>
        <dbReference type="ARBA" id="ARBA00023136"/>
    </source>
</evidence>
<feature type="chain" id="PRO_5022163262" evidence="10">
    <location>
        <begin position="30"/>
        <end position="439"/>
    </location>
</feature>
<comment type="subcellular location">
    <subcellularLocation>
        <location evidence="1">Cell membrane</location>
        <topology evidence="1">Multi-pass membrane protein</topology>
    </subcellularLocation>
</comment>
<dbReference type="PANTHER" id="PTHR34820:SF4">
    <property type="entry name" value="INNER MEMBRANE PROTEIN YEBZ"/>
    <property type="match status" value="1"/>
</dbReference>
<keyword evidence="14" id="KW-1185">Reference proteome</keyword>
<dbReference type="SUPFAM" id="SSF81296">
    <property type="entry name" value="E set domains"/>
    <property type="match status" value="1"/>
</dbReference>
<evidence type="ECO:0000256" key="1">
    <source>
        <dbReference type="ARBA" id="ARBA00004651"/>
    </source>
</evidence>
<feature type="transmembrane region" description="Helical" evidence="9">
    <location>
        <begin position="234"/>
        <end position="252"/>
    </location>
</feature>
<evidence type="ECO:0000313" key="14">
    <source>
        <dbReference type="Proteomes" id="UP000317940"/>
    </source>
</evidence>
<proteinExistence type="predicted"/>
<evidence type="ECO:0000256" key="4">
    <source>
        <dbReference type="ARBA" id="ARBA00022723"/>
    </source>
</evidence>
<dbReference type="Pfam" id="PF04234">
    <property type="entry name" value="CopC"/>
    <property type="match status" value="1"/>
</dbReference>
<evidence type="ECO:0000256" key="9">
    <source>
        <dbReference type="SAM" id="Phobius"/>
    </source>
</evidence>
<evidence type="ECO:0000256" key="7">
    <source>
        <dbReference type="ARBA" id="ARBA00023008"/>
    </source>
</evidence>
<evidence type="ECO:0000256" key="5">
    <source>
        <dbReference type="ARBA" id="ARBA00022729"/>
    </source>
</evidence>
<name>A0A561UBX9_9ACTN</name>
<dbReference type="OrthoDB" id="3681441at2"/>
<dbReference type="GO" id="GO:0042597">
    <property type="term" value="C:periplasmic space"/>
    <property type="evidence" value="ECO:0007669"/>
    <property type="project" value="InterPro"/>
</dbReference>
<keyword evidence="5 10" id="KW-0732">Signal</keyword>
<dbReference type="InterPro" id="IPR032694">
    <property type="entry name" value="CopC/D"/>
</dbReference>
<dbReference type="RefSeq" id="WP_145903168.1">
    <property type="nucleotide sequence ID" value="NZ_BAAAMZ010000042.1"/>
</dbReference>
<dbReference type="GO" id="GO:0006825">
    <property type="term" value="P:copper ion transport"/>
    <property type="evidence" value="ECO:0007669"/>
    <property type="project" value="InterPro"/>
</dbReference>
<evidence type="ECO:0000259" key="11">
    <source>
        <dbReference type="Pfam" id="PF04234"/>
    </source>
</evidence>
<evidence type="ECO:0000259" key="12">
    <source>
        <dbReference type="Pfam" id="PF05425"/>
    </source>
</evidence>
<feature type="transmembrane region" description="Helical" evidence="9">
    <location>
        <begin position="326"/>
        <end position="343"/>
    </location>
</feature>
<keyword evidence="4" id="KW-0479">Metal-binding</keyword>
<organism evidence="13 14">
    <name type="scientific">Kitasatospora viridis</name>
    <dbReference type="NCBI Taxonomy" id="281105"/>
    <lineage>
        <taxon>Bacteria</taxon>
        <taxon>Bacillati</taxon>
        <taxon>Actinomycetota</taxon>
        <taxon>Actinomycetes</taxon>
        <taxon>Kitasatosporales</taxon>
        <taxon>Streptomycetaceae</taxon>
        <taxon>Kitasatospora</taxon>
    </lineage>
</organism>
<dbReference type="GO" id="GO:0005886">
    <property type="term" value="C:plasma membrane"/>
    <property type="evidence" value="ECO:0007669"/>
    <property type="project" value="UniProtKB-SubCell"/>
</dbReference>
<protein>
    <submittedName>
        <fullName evidence="13">Copper transport protein</fullName>
    </submittedName>
</protein>
<dbReference type="PROSITE" id="PS51318">
    <property type="entry name" value="TAT"/>
    <property type="match status" value="1"/>
</dbReference>
<feature type="signal peptide" evidence="10">
    <location>
        <begin position="1"/>
        <end position="29"/>
    </location>
</feature>
<feature type="domain" description="Copper resistance protein D" evidence="12">
    <location>
        <begin position="321"/>
        <end position="415"/>
    </location>
</feature>
<evidence type="ECO:0000256" key="3">
    <source>
        <dbReference type="ARBA" id="ARBA00022692"/>
    </source>
</evidence>
<feature type="transmembrane region" description="Helical" evidence="9">
    <location>
        <begin position="148"/>
        <end position="170"/>
    </location>
</feature>